<evidence type="ECO:0000313" key="5">
    <source>
        <dbReference type="Proteomes" id="UP000321947"/>
    </source>
</evidence>
<accession>A0A5D3DVS5</accession>
<name>A0A5D3DVS5_CUCMM</name>
<reference evidence="4 5" key="1">
    <citation type="submission" date="2019-08" db="EMBL/GenBank/DDBJ databases">
        <title>Draft genome sequences of two oriental melons (Cucumis melo L. var makuwa).</title>
        <authorList>
            <person name="Kwon S.-Y."/>
        </authorList>
    </citation>
    <scope>NUCLEOTIDE SEQUENCE [LARGE SCALE GENOMIC DNA]</scope>
    <source>
        <strain evidence="5">cv. Chang Bougi</strain>
        <strain evidence="4">cv. SW 3</strain>
        <tissue evidence="3">Leaf</tissue>
    </source>
</reference>
<evidence type="ECO:0000256" key="1">
    <source>
        <dbReference type="SAM" id="MobiDB-lite"/>
    </source>
</evidence>
<evidence type="ECO:0000313" key="3">
    <source>
        <dbReference type="EMBL" id="TYK27602.1"/>
    </source>
</evidence>
<proteinExistence type="predicted"/>
<sequence length="218" mass="24849">MVEGKKVDFGSDAMNKVFGLKANEIEHAIFKNSQEQDLEDAFKSVAWLKTKWHITPIGKYQLFTYNLSTKKTSCEMISKHIIAWVKHPRGGRPFPRLIKKLCLKACLTLEQLPQLEQDGKPEVENVVGEAEDGKKEEEVPLKQEIPLPLFANPTSQNKVLSPKDSNQDVFQDSISDPTVFIDDAFNEKQEGARSSMLSPKERELQRRKLMIHSKGKKK</sequence>
<dbReference type="EMBL" id="SSTE01019758">
    <property type="protein sequence ID" value="KAA0036117.1"/>
    <property type="molecule type" value="Genomic_DNA"/>
</dbReference>
<feature type="compositionally biased region" description="Basic residues" evidence="1">
    <location>
        <begin position="207"/>
        <end position="218"/>
    </location>
</feature>
<evidence type="ECO:0000313" key="4">
    <source>
        <dbReference type="Proteomes" id="UP000321393"/>
    </source>
</evidence>
<dbReference type="Proteomes" id="UP000321947">
    <property type="component" value="Unassembled WGS sequence"/>
</dbReference>
<evidence type="ECO:0000313" key="2">
    <source>
        <dbReference type="EMBL" id="KAA0036117.1"/>
    </source>
</evidence>
<dbReference type="Proteomes" id="UP000321393">
    <property type="component" value="Unassembled WGS sequence"/>
</dbReference>
<dbReference type="EMBL" id="SSTD01002671">
    <property type="protein sequence ID" value="TYK27602.1"/>
    <property type="molecule type" value="Genomic_DNA"/>
</dbReference>
<comment type="caution">
    <text evidence="3">The sequence shown here is derived from an EMBL/GenBank/DDBJ whole genome shotgun (WGS) entry which is preliminary data.</text>
</comment>
<gene>
    <name evidence="3" type="ORF">E5676_scaffold86G00200</name>
    <name evidence="2" type="ORF">E6C27_scaffold338G00180</name>
</gene>
<protein>
    <submittedName>
        <fullName evidence="3">Uncharacterized protein</fullName>
    </submittedName>
</protein>
<dbReference type="OrthoDB" id="1714944at2759"/>
<organism evidence="3 5">
    <name type="scientific">Cucumis melo var. makuwa</name>
    <name type="common">Oriental melon</name>
    <dbReference type="NCBI Taxonomy" id="1194695"/>
    <lineage>
        <taxon>Eukaryota</taxon>
        <taxon>Viridiplantae</taxon>
        <taxon>Streptophyta</taxon>
        <taxon>Embryophyta</taxon>
        <taxon>Tracheophyta</taxon>
        <taxon>Spermatophyta</taxon>
        <taxon>Magnoliopsida</taxon>
        <taxon>eudicotyledons</taxon>
        <taxon>Gunneridae</taxon>
        <taxon>Pentapetalae</taxon>
        <taxon>rosids</taxon>
        <taxon>fabids</taxon>
        <taxon>Cucurbitales</taxon>
        <taxon>Cucurbitaceae</taxon>
        <taxon>Benincaseae</taxon>
        <taxon>Cucumis</taxon>
    </lineage>
</organism>
<dbReference type="AlphaFoldDB" id="A0A5D3DVS5"/>
<feature type="region of interest" description="Disordered" evidence="1">
    <location>
        <begin position="184"/>
        <end position="218"/>
    </location>
</feature>